<sequence length="221" mass="25502">MKYGLSIFFSVLFTLGMVRDTQSQNIKIDGYWGYPEFENGSLDELYPHGFSWDELSSVADFYRQIACEGGSIEEDKIREAFYNDKRISILRFGINEASEALTHEVLEDVNVDSLQYELYKFDNNEPQPSINGHRVYMSGHCNTGICSFSSHTCYVGGGVMIKASAKYFWIPLVKIDGDSKLQYFSYIKDNQLFVIQIYPHSFNHYDRISTGQKVINLEEFF</sequence>
<accession>A0A6L3ZDQ9</accession>
<evidence type="ECO:0000313" key="1">
    <source>
        <dbReference type="EMBL" id="KAB2815532.1"/>
    </source>
</evidence>
<dbReference type="Proteomes" id="UP000484164">
    <property type="component" value="Unassembled WGS sequence"/>
</dbReference>
<evidence type="ECO:0000313" key="2">
    <source>
        <dbReference type="Proteomes" id="UP000484164"/>
    </source>
</evidence>
<dbReference type="AlphaFoldDB" id="A0A6L3ZDQ9"/>
<proteinExistence type="predicted"/>
<dbReference type="RefSeq" id="WP_151692962.1">
    <property type="nucleotide sequence ID" value="NZ_BMGX01000001.1"/>
</dbReference>
<reference evidence="1 2" key="1">
    <citation type="submission" date="2019-10" db="EMBL/GenBank/DDBJ databases">
        <title>Genome sequence of Phaeocystidibacter marisrubri JCM30614 (type strain).</title>
        <authorList>
            <person name="Bowman J.P."/>
        </authorList>
    </citation>
    <scope>NUCLEOTIDE SEQUENCE [LARGE SCALE GENOMIC DNA]</scope>
    <source>
        <strain evidence="1 2">JCM 30614</strain>
    </source>
</reference>
<gene>
    <name evidence="1" type="ORF">F8C82_07460</name>
</gene>
<comment type="caution">
    <text evidence="1">The sequence shown here is derived from an EMBL/GenBank/DDBJ whole genome shotgun (WGS) entry which is preliminary data.</text>
</comment>
<organism evidence="1 2">
    <name type="scientific">Phaeocystidibacter marisrubri</name>
    <dbReference type="NCBI Taxonomy" id="1577780"/>
    <lineage>
        <taxon>Bacteria</taxon>
        <taxon>Pseudomonadati</taxon>
        <taxon>Bacteroidota</taxon>
        <taxon>Flavobacteriia</taxon>
        <taxon>Flavobacteriales</taxon>
        <taxon>Phaeocystidibacteraceae</taxon>
        <taxon>Phaeocystidibacter</taxon>
    </lineage>
</organism>
<dbReference type="EMBL" id="WBVQ01000002">
    <property type="protein sequence ID" value="KAB2815532.1"/>
    <property type="molecule type" value="Genomic_DNA"/>
</dbReference>
<protein>
    <submittedName>
        <fullName evidence="1">Uncharacterized protein</fullName>
    </submittedName>
</protein>
<name>A0A6L3ZDQ9_9FLAO</name>
<keyword evidence="2" id="KW-1185">Reference proteome</keyword>